<evidence type="ECO:0000256" key="1">
    <source>
        <dbReference type="SAM" id="Phobius"/>
    </source>
</evidence>
<feature type="transmembrane region" description="Helical" evidence="1">
    <location>
        <begin position="212"/>
        <end position="233"/>
    </location>
</feature>
<evidence type="ECO:0000313" key="3">
    <source>
        <dbReference type="Proteomes" id="UP000298424"/>
    </source>
</evidence>
<dbReference type="EMBL" id="SOGT01000005">
    <property type="protein sequence ID" value="TFD27762.1"/>
    <property type="molecule type" value="Genomic_DNA"/>
</dbReference>
<organism evidence="2 3">
    <name type="scientific">Cryobacterium lyxosi</name>
    <dbReference type="NCBI Taxonomy" id="1259228"/>
    <lineage>
        <taxon>Bacteria</taxon>
        <taxon>Bacillati</taxon>
        <taxon>Actinomycetota</taxon>
        <taxon>Actinomycetes</taxon>
        <taxon>Micrococcales</taxon>
        <taxon>Microbacteriaceae</taxon>
        <taxon>Cryobacterium</taxon>
    </lineage>
</organism>
<proteinExistence type="predicted"/>
<feature type="transmembrane region" description="Helical" evidence="1">
    <location>
        <begin position="115"/>
        <end position="135"/>
    </location>
</feature>
<accession>A0A4R8ZK30</accession>
<keyword evidence="1" id="KW-0472">Membrane</keyword>
<reference evidence="2 3" key="1">
    <citation type="submission" date="2019-03" db="EMBL/GenBank/DDBJ databases">
        <title>Genomics of glacier-inhabiting Cryobacterium strains.</title>
        <authorList>
            <person name="Liu Q."/>
            <person name="Xin Y.-H."/>
        </authorList>
    </citation>
    <scope>NUCLEOTIDE SEQUENCE [LARGE SCALE GENOMIC DNA]</scope>
    <source>
        <strain evidence="2 3">TMT1-1</strain>
    </source>
</reference>
<feature type="transmembrane region" description="Helical" evidence="1">
    <location>
        <begin position="173"/>
        <end position="200"/>
    </location>
</feature>
<feature type="transmembrane region" description="Helical" evidence="1">
    <location>
        <begin position="21"/>
        <end position="41"/>
    </location>
</feature>
<gene>
    <name evidence="2" type="ORF">E3T27_04705</name>
</gene>
<sequence>MAAIASTDNHMQTHRARRVSAQWSLVAAGLFFAAAALQLVASLERWVVLSASRTSTDISIEDHRFDYSYPADPWQDLGTTAQFFGVGLLLLALGITAVARSVAHRDGGLERMLTVATAASFGITGMHALVSGLIGVPSPLQFLPVQLFLSLVGFAGLIALSVRWLLVSWASSVACLLLLAVTLPGTIVVTFQIAPAIVGYQSHDTTPFTETIVAVSTAAAGVAMLVAAGVAALSRRRSAAQSELTL</sequence>
<protein>
    <recommendedName>
        <fullName evidence="4">DUF998 domain-containing protein</fullName>
    </recommendedName>
</protein>
<dbReference type="OrthoDB" id="5126515at2"/>
<dbReference type="Proteomes" id="UP000298424">
    <property type="component" value="Unassembled WGS sequence"/>
</dbReference>
<keyword evidence="3" id="KW-1185">Reference proteome</keyword>
<name>A0A4R8ZK30_9MICO</name>
<keyword evidence="1" id="KW-0812">Transmembrane</keyword>
<feature type="transmembrane region" description="Helical" evidence="1">
    <location>
        <begin position="147"/>
        <end position="166"/>
    </location>
</feature>
<feature type="transmembrane region" description="Helical" evidence="1">
    <location>
        <begin position="83"/>
        <end position="103"/>
    </location>
</feature>
<evidence type="ECO:0000313" key="2">
    <source>
        <dbReference type="EMBL" id="TFD27762.1"/>
    </source>
</evidence>
<keyword evidence="1" id="KW-1133">Transmembrane helix</keyword>
<comment type="caution">
    <text evidence="2">The sequence shown here is derived from an EMBL/GenBank/DDBJ whole genome shotgun (WGS) entry which is preliminary data.</text>
</comment>
<dbReference type="AlphaFoldDB" id="A0A4R8ZK30"/>
<dbReference type="RefSeq" id="WP_134571748.1">
    <property type="nucleotide sequence ID" value="NZ_SOGT01000005.1"/>
</dbReference>
<evidence type="ECO:0008006" key="4">
    <source>
        <dbReference type="Google" id="ProtNLM"/>
    </source>
</evidence>